<dbReference type="Proteomes" id="UP000004245">
    <property type="component" value="Unassembled WGS sequence"/>
</dbReference>
<dbReference type="Pfam" id="PF01842">
    <property type="entry name" value="ACT"/>
    <property type="match status" value="1"/>
</dbReference>
<dbReference type="PROSITE" id="PS51171">
    <property type="entry name" value="PREPHENATE_DEHYDR_3"/>
    <property type="match status" value="1"/>
</dbReference>
<evidence type="ECO:0000256" key="2">
    <source>
        <dbReference type="ARBA" id="ARBA00013147"/>
    </source>
</evidence>
<dbReference type="FunFam" id="3.30.70.260:FF:000012">
    <property type="entry name" value="Prephenate dehydratase"/>
    <property type="match status" value="1"/>
</dbReference>
<evidence type="ECO:0000256" key="7">
    <source>
        <dbReference type="ARBA" id="ARBA00023239"/>
    </source>
</evidence>
<organism evidence="13 14">
    <name type="scientific">Prescottella equi ATCC 33707</name>
    <dbReference type="NCBI Taxonomy" id="525370"/>
    <lineage>
        <taxon>Bacteria</taxon>
        <taxon>Bacillati</taxon>
        <taxon>Actinomycetota</taxon>
        <taxon>Actinomycetes</taxon>
        <taxon>Mycobacteriales</taxon>
        <taxon>Nocardiaceae</taxon>
        <taxon>Prescottella</taxon>
    </lineage>
</organism>
<gene>
    <name evidence="10" type="primary">pheA</name>
    <name evidence="13" type="ORF">HMPREF0724_15027</name>
</gene>
<dbReference type="NCBIfam" id="NF008865">
    <property type="entry name" value="PRK11898.1"/>
    <property type="match status" value="1"/>
</dbReference>
<protein>
    <recommendedName>
        <fullName evidence="3 10">Prephenate dehydratase</fullName>
        <shortName evidence="10">PDT</shortName>
        <ecNumber evidence="2 10">4.2.1.51</ecNumber>
    </recommendedName>
</protein>
<sequence>MRNLVGVPRIAYFGPTGTFTEMALAQLEAAGTFDGEVERIAAVSQPAALEMVRRGEVAGAVVPIESSVEGSIRPTMDALALGDRLQIMAETELDVAFTIVGRPGTTLDDVRTVRAYPVATVQVQGWLDRNLPTAVVEPAASNAGAAEDVAAGVADAGVSTALAGERLGLTALASGVADYEGARTRFVLVTEPGPAPARTGNDRTSVVLHLDNVPGSLVRAMTEFATRGIDLTRIESRPTRKEFGTYLFHLDCVGHIDDGLVAEALKALHRFSDVRFLGSWPSAVPGGGAPMPDADDTAWLERLRRGEAGA</sequence>
<reference evidence="13" key="1">
    <citation type="submission" date="2011-01" db="EMBL/GenBank/DDBJ databases">
        <authorList>
            <person name="Muzny D."/>
            <person name="Qin X."/>
            <person name="Buhay C."/>
            <person name="Dugan-Rocha S."/>
            <person name="Ding Y."/>
            <person name="Chen G."/>
            <person name="Hawes A."/>
            <person name="Holder M."/>
            <person name="Jhangiani S."/>
            <person name="Johnson A."/>
            <person name="Khan Z."/>
            <person name="Li Z."/>
            <person name="Liu W."/>
            <person name="Liu X."/>
            <person name="Perez L."/>
            <person name="Shen H."/>
            <person name="Wang Q."/>
            <person name="Watt J."/>
            <person name="Xi L."/>
            <person name="Xin Y."/>
            <person name="Zhou J."/>
            <person name="Deng J."/>
            <person name="Jiang H."/>
            <person name="Liu Y."/>
            <person name="Qu J."/>
            <person name="Song X.-Z."/>
            <person name="Zhang L."/>
            <person name="Villasana D."/>
            <person name="Johnson A."/>
            <person name="Liu J."/>
            <person name="Liyanage D."/>
            <person name="Lorensuhewa L."/>
            <person name="Robinson T."/>
            <person name="Song A."/>
            <person name="Song B.-B."/>
            <person name="Dinh H."/>
            <person name="Thornton R."/>
            <person name="Coyle M."/>
            <person name="Francisco L."/>
            <person name="Jackson L."/>
            <person name="Javaid M."/>
            <person name="Korchina V."/>
            <person name="Kovar C."/>
            <person name="Mata R."/>
            <person name="Mathew T."/>
            <person name="Ngo R."/>
            <person name="Nguyen L."/>
            <person name="Nguyen N."/>
            <person name="Okwuonu G."/>
            <person name="Ongeri F."/>
            <person name="Pham C."/>
            <person name="Simmons D."/>
            <person name="Wilczek-Boney K."/>
            <person name="Hale W."/>
            <person name="Jakkamsetti A."/>
            <person name="Pham P."/>
            <person name="Ruth R."/>
            <person name="San Lucas F."/>
            <person name="Warren J."/>
            <person name="Zhang J."/>
            <person name="Zhao Z."/>
            <person name="Zhou C."/>
            <person name="Zhu D."/>
            <person name="Lee S."/>
            <person name="Bess C."/>
            <person name="Blankenburg K."/>
            <person name="Forbes L."/>
            <person name="Fu Q."/>
            <person name="Gubbala S."/>
            <person name="Hirani K."/>
            <person name="Jayaseelan J.C."/>
            <person name="Lara F."/>
            <person name="Munidasa M."/>
            <person name="Palculict T."/>
            <person name="Patil S."/>
            <person name="Pu L.-L."/>
            <person name="Saada N."/>
            <person name="Tang L."/>
            <person name="Weissenberger G."/>
            <person name="Zhu Y."/>
            <person name="Hemphill L."/>
            <person name="Shang Y."/>
            <person name="Youmans B."/>
            <person name="Ayvaz T."/>
            <person name="Ross M."/>
            <person name="Santibanez J."/>
            <person name="Aqrawi P."/>
            <person name="Gross S."/>
            <person name="Joshi V."/>
            <person name="Fowler G."/>
            <person name="Nazareth L."/>
            <person name="Reid J."/>
            <person name="Worley K."/>
            <person name="Petrosino J."/>
            <person name="Highlander S."/>
            <person name="Gibbs R."/>
        </authorList>
    </citation>
    <scope>NUCLEOTIDE SEQUENCE [LARGE SCALE GENOMIC DNA]</scope>
    <source>
        <strain evidence="13">ATCC 33707</strain>
    </source>
</reference>
<comment type="caution">
    <text evidence="13">The sequence shown here is derived from an EMBL/GenBank/DDBJ whole genome shotgun (WGS) entry which is preliminary data.</text>
</comment>
<dbReference type="FunFam" id="3.40.190.10:FF:000064">
    <property type="entry name" value="Prephenate dehydratase"/>
    <property type="match status" value="1"/>
</dbReference>
<feature type="domain" description="ACT" evidence="12">
    <location>
        <begin position="205"/>
        <end position="282"/>
    </location>
</feature>
<dbReference type="GO" id="GO:0004664">
    <property type="term" value="F:prephenate dehydratase activity"/>
    <property type="evidence" value="ECO:0007669"/>
    <property type="project" value="UniProtKB-UniRule"/>
</dbReference>
<dbReference type="InterPro" id="IPR018528">
    <property type="entry name" value="Preph_deHydtase_CS"/>
</dbReference>
<evidence type="ECO:0000256" key="3">
    <source>
        <dbReference type="ARBA" id="ARBA00021872"/>
    </source>
</evidence>
<dbReference type="Gene3D" id="3.30.70.260">
    <property type="match status" value="1"/>
</dbReference>
<feature type="domain" description="Prephenate dehydratase" evidence="11">
    <location>
        <begin position="9"/>
        <end position="191"/>
    </location>
</feature>
<dbReference type="GO" id="GO:0009094">
    <property type="term" value="P:L-phenylalanine biosynthetic process"/>
    <property type="evidence" value="ECO:0007669"/>
    <property type="project" value="UniProtKB-UniPathway"/>
</dbReference>
<dbReference type="InterPro" id="IPR001086">
    <property type="entry name" value="Preph_deHydtase"/>
</dbReference>
<dbReference type="AlphaFoldDB" id="E9T8C1"/>
<dbReference type="Gene3D" id="3.40.190.10">
    <property type="entry name" value="Periplasmic binding protein-like II"/>
    <property type="match status" value="2"/>
</dbReference>
<keyword evidence="7 10" id="KW-0456">Lyase</keyword>
<dbReference type="PIRSF" id="PIRSF001500">
    <property type="entry name" value="Chor_mut_pdt_Ppr"/>
    <property type="match status" value="1"/>
</dbReference>
<evidence type="ECO:0000259" key="11">
    <source>
        <dbReference type="PROSITE" id="PS51171"/>
    </source>
</evidence>
<feature type="site" description="Essential for prephenate dehydratase activity" evidence="9">
    <location>
        <position position="184"/>
    </location>
</feature>
<dbReference type="CDD" id="cd04905">
    <property type="entry name" value="ACT_CM-PDT"/>
    <property type="match status" value="1"/>
</dbReference>
<evidence type="ECO:0000256" key="5">
    <source>
        <dbReference type="ARBA" id="ARBA00023141"/>
    </source>
</evidence>
<dbReference type="InterPro" id="IPR002912">
    <property type="entry name" value="ACT_dom"/>
</dbReference>
<dbReference type="EC" id="4.2.1.51" evidence="2 10"/>
<dbReference type="HOGENOM" id="CLU_035008_0_0_11"/>
<dbReference type="InterPro" id="IPR008242">
    <property type="entry name" value="Chor_mutase/pphenate_deHydtase"/>
</dbReference>
<keyword evidence="4 10" id="KW-0028">Amino-acid biosynthesis</keyword>
<evidence type="ECO:0000259" key="12">
    <source>
        <dbReference type="PROSITE" id="PS51671"/>
    </source>
</evidence>
<dbReference type="UniPathway" id="UPA00121">
    <property type="reaction ID" value="UER00345"/>
</dbReference>
<dbReference type="Pfam" id="PF00800">
    <property type="entry name" value="PDT"/>
    <property type="match status" value="1"/>
</dbReference>
<name>E9T8C1_RHOHA</name>
<comment type="catalytic activity">
    <reaction evidence="8 10">
        <text>prephenate + H(+) = 3-phenylpyruvate + CO2 + H2O</text>
        <dbReference type="Rhea" id="RHEA:21648"/>
        <dbReference type="ChEBI" id="CHEBI:15377"/>
        <dbReference type="ChEBI" id="CHEBI:15378"/>
        <dbReference type="ChEBI" id="CHEBI:16526"/>
        <dbReference type="ChEBI" id="CHEBI:18005"/>
        <dbReference type="ChEBI" id="CHEBI:29934"/>
        <dbReference type="EC" id="4.2.1.51"/>
    </reaction>
</comment>
<dbReference type="EMBL" id="ADNW02000035">
    <property type="protein sequence ID" value="EGD21309.1"/>
    <property type="molecule type" value="Genomic_DNA"/>
</dbReference>
<evidence type="ECO:0000256" key="10">
    <source>
        <dbReference type="RuleBase" id="RU361254"/>
    </source>
</evidence>
<accession>E9T8C1</accession>
<dbReference type="GO" id="GO:0005737">
    <property type="term" value="C:cytoplasm"/>
    <property type="evidence" value="ECO:0007669"/>
    <property type="project" value="TreeGrafter"/>
</dbReference>
<dbReference type="PANTHER" id="PTHR21022:SF19">
    <property type="entry name" value="PREPHENATE DEHYDRATASE-RELATED"/>
    <property type="match status" value="1"/>
</dbReference>
<dbReference type="STRING" id="43767.A6I91_24305"/>
<dbReference type="PROSITE" id="PS00858">
    <property type="entry name" value="PREPHENATE_DEHYDR_2"/>
    <property type="match status" value="1"/>
</dbReference>
<dbReference type="InterPro" id="IPR045865">
    <property type="entry name" value="ACT-like_dom_sf"/>
</dbReference>
<evidence type="ECO:0000256" key="4">
    <source>
        <dbReference type="ARBA" id="ARBA00022605"/>
    </source>
</evidence>
<evidence type="ECO:0000256" key="8">
    <source>
        <dbReference type="ARBA" id="ARBA00047848"/>
    </source>
</evidence>
<dbReference type="SUPFAM" id="SSF53850">
    <property type="entry name" value="Periplasmic binding protein-like II"/>
    <property type="match status" value="1"/>
</dbReference>
<keyword evidence="5 10" id="KW-0057">Aromatic amino acid biosynthesis</keyword>
<evidence type="ECO:0000313" key="13">
    <source>
        <dbReference type="EMBL" id="EGD21309.1"/>
    </source>
</evidence>
<dbReference type="PANTHER" id="PTHR21022">
    <property type="entry name" value="PREPHENATE DEHYDRATASE P PROTEIN"/>
    <property type="match status" value="1"/>
</dbReference>
<dbReference type="SUPFAM" id="SSF55021">
    <property type="entry name" value="ACT-like"/>
    <property type="match status" value="1"/>
</dbReference>
<evidence type="ECO:0000256" key="1">
    <source>
        <dbReference type="ARBA" id="ARBA00004741"/>
    </source>
</evidence>
<keyword evidence="6 10" id="KW-0584">Phenylalanine biosynthesis</keyword>
<keyword evidence="14" id="KW-1185">Reference proteome</keyword>
<proteinExistence type="predicted"/>
<comment type="pathway">
    <text evidence="1 10">Amino-acid biosynthesis; L-phenylalanine biosynthesis; phenylpyruvate from prephenate: step 1/1.</text>
</comment>
<dbReference type="CDD" id="cd13632">
    <property type="entry name" value="PBP2_Aa-PDT_like"/>
    <property type="match status" value="1"/>
</dbReference>
<evidence type="ECO:0000256" key="9">
    <source>
        <dbReference type="PIRSR" id="PIRSR001500-2"/>
    </source>
</evidence>
<evidence type="ECO:0000313" key="14">
    <source>
        <dbReference type="Proteomes" id="UP000004245"/>
    </source>
</evidence>
<dbReference type="PROSITE" id="PS51671">
    <property type="entry name" value="ACT"/>
    <property type="match status" value="1"/>
</dbReference>
<evidence type="ECO:0000256" key="6">
    <source>
        <dbReference type="ARBA" id="ARBA00023222"/>
    </source>
</evidence>